<dbReference type="GO" id="GO:0005524">
    <property type="term" value="F:ATP binding"/>
    <property type="evidence" value="ECO:0007669"/>
    <property type="project" value="UniProtKB-KW"/>
</dbReference>
<feature type="region of interest" description="Disordered" evidence="5">
    <location>
        <begin position="20"/>
        <end position="47"/>
    </location>
</feature>
<dbReference type="Pfam" id="PF17866">
    <property type="entry name" value="AAA_lid_6"/>
    <property type="match status" value="1"/>
</dbReference>
<dbReference type="InterPro" id="IPR003959">
    <property type="entry name" value="ATPase_AAA_core"/>
</dbReference>
<dbReference type="SUPFAM" id="SSF52540">
    <property type="entry name" value="P-loop containing nucleoside triphosphate hydrolases"/>
    <property type="match status" value="3"/>
</dbReference>
<dbReference type="InterPro" id="IPR027417">
    <property type="entry name" value="P-loop_NTPase"/>
</dbReference>
<feature type="coiled-coil region" evidence="4">
    <location>
        <begin position="760"/>
        <end position="787"/>
    </location>
</feature>
<dbReference type="InterPro" id="IPR041627">
    <property type="entry name" value="AAA_lid_6"/>
</dbReference>
<evidence type="ECO:0000313" key="8">
    <source>
        <dbReference type="Proteomes" id="UP000254937"/>
    </source>
</evidence>
<dbReference type="SMART" id="SM00382">
    <property type="entry name" value="AAA"/>
    <property type="match status" value="3"/>
</dbReference>
<feature type="compositionally biased region" description="Polar residues" evidence="5">
    <location>
        <begin position="22"/>
        <end position="43"/>
    </location>
</feature>
<dbReference type="FunFam" id="1.10.8.60:FF:000160">
    <property type="entry name" value="WGS project CABT00000000 data, contig 2.55"/>
    <property type="match status" value="1"/>
</dbReference>
<dbReference type="Pfam" id="PF00004">
    <property type="entry name" value="AAA"/>
    <property type="match status" value="3"/>
</dbReference>
<evidence type="ECO:0000256" key="5">
    <source>
        <dbReference type="SAM" id="MobiDB-lite"/>
    </source>
</evidence>
<evidence type="ECO:0000256" key="1">
    <source>
        <dbReference type="ARBA" id="ARBA00010378"/>
    </source>
</evidence>
<dbReference type="InterPro" id="IPR000641">
    <property type="entry name" value="CbxX/CfxQ"/>
</dbReference>
<dbReference type="InterPro" id="IPR003593">
    <property type="entry name" value="AAA+_ATPase"/>
</dbReference>
<evidence type="ECO:0000259" key="6">
    <source>
        <dbReference type="SMART" id="SM00382"/>
    </source>
</evidence>
<dbReference type="PANTHER" id="PTHR43392:SF2">
    <property type="entry name" value="AAA-TYPE ATPASE FAMILY PROTEIN _ ANKYRIN REPEAT FAMILY PROTEIN"/>
    <property type="match status" value="1"/>
</dbReference>
<reference evidence="7 8" key="1">
    <citation type="submission" date="2018-07" db="EMBL/GenBank/DDBJ databases">
        <title>Section-level genome sequencing of Aspergillus section Nigri to investigate inter- and intra-species variation.</title>
        <authorList>
            <consortium name="DOE Joint Genome Institute"/>
            <person name="Vesth T.C."/>
            <person name="Nybo J.L."/>
            <person name="Theobald S."/>
            <person name="Frisvad J.C."/>
            <person name="Larsen T.O."/>
            <person name="Nielsen K.F."/>
            <person name="Hoof J.B."/>
            <person name="Brandl J."/>
            <person name="Salamov A."/>
            <person name="Riley R."/>
            <person name="Gladden J.M."/>
            <person name="Phatale P."/>
            <person name="Nielsen M.T."/>
            <person name="Lyhne E.K."/>
            <person name="Kogle M.E."/>
            <person name="Strasser K."/>
            <person name="McDonnell E."/>
            <person name="Barry K."/>
            <person name="Clum A."/>
            <person name="Chen C."/>
            <person name="Nolan M."/>
            <person name="Sandor L."/>
            <person name="Kuo A."/>
            <person name="Lipzen A."/>
            <person name="Hainaut M."/>
            <person name="Drula E."/>
            <person name="Tsang A."/>
            <person name="Magnuson J.K."/>
            <person name="Henrissat B."/>
            <person name="Wiebenga A."/>
            <person name="Simmons B.A."/>
            <person name="Makela M.R."/>
            <person name="De vries R.P."/>
            <person name="Grigoriev I.V."/>
            <person name="Mortensen U.H."/>
            <person name="Baker S.E."/>
            <person name="Andersen M.R."/>
        </authorList>
    </citation>
    <scope>NUCLEOTIDE SEQUENCE [LARGE SCALE GENOMIC DNA]</scope>
    <source>
        <strain evidence="7 8">ATCC 13157</strain>
    </source>
</reference>
<organism evidence="7 8">
    <name type="scientific">Aspergillus phoenicis ATCC 13157</name>
    <dbReference type="NCBI Taxonomy" id="1353007"/>
    <lineage>
        <taxon>Eukaryota</taxon>
        <taxon>Fungi</taxon>
        <taxon>Dikarya</taxon>
        <taxon>Ascomycota</taxon>
        <taxon>Pezizomycotina</taxon>
        <taxon>Eurotiomycetes</taxon>
        <taxon>Eurotiomycetidae</taxon>
        <taxon>Eurotiales</taxon>
        <taxon>Aspergillaceae</taxon>
        <taxon>Aspergillus</taxon>
    </lineage>
</organism>
<feature type="region of interest" description="Disordered" evidence="5">
    <location>
        <begin position="885"/>
        <end position="975"/>
    </location>
</feature>
<feature type="domain" description="AAA+ ATPase" evidence="6">
    <location>
        <begin position="661"/>
        <end position="798"/>
    </location>
</feature>
<evidence type="ECO:0000313" key="7">
    <source>
        <dbReference type="EMBL" id="RDK47569.1"/>
    </source>
</evidence>
<dbReference type="PRINTS" id="PR00819">
    <property type="entry name" value="CBXCFQXSUPER"/>
</dbReference>
<feature type="compositionally biased region" description="Polar residues" evidence="5">
    <location>
        <begin position="885"/>
        <end position="897"/>
    </location>
</feature>
<keyword evidence="3" id="KW-0067">ATP-binding</keyword>
<feature type="compositionally biased region" description="Basic residues" evidence="5">
    <location>
        <begin position="915"/>
        <end position="925"/>
    </location>
</feature>
<feature type="domain" description="AAA+ ATPase" evidence="6">
    <location>
        <begin position="107"/>
        <end position="267"/>
    </location>
</feature>
<dbReference type="InterPro" id="IPR050773">
    <property type="entry name" value="CbxX/CfxQ_RuBisCO_ESX"/>
</dbReference>
<feature type="domain" description="AAA+ ATPase" evidence="6">
    <location>
        <begin position="383"/>
        <end position="531"/>
    </location>
</feature>
<dbReference type="Gene3D" id="1.10.8.60">
    <property type="match status" value="2"/>
</dbReference>
<keyword evidence="7" id="KW-0378">Hydrolase</keyword>
<evidence type="ECO:0000256" key="2">
    <source>
        <dbReference type="ARBA" id="ARBA00022741"/>
    </source>
</evidence>
<dbReference type="CDD" id="cd00009">
    <property type="entry name" value="AAA"/>
    <property type="match status" value="3"/>
</dbReference>
<dbReference type="PANTHER" id="PTHR43392">
    <property type="entry name" value="AAA-TYPE ATPASE FAMILY PROTEIN / ANKYRIN REPEAT FAMILY PROTEIN"/>
    <property type="match status" value="1"/>
</dbReference>
<evidence type="ECO:0000256" key="3">
    <source>
        <dbReference type="ARBA" id="ARBA00022840"/>
    </source>
</evidence>
<dbReference type="GO" id="GO:0016887">
    <property type="term" value="F:ATP hydrolysis activity"/>
    <property type="evidence" value="ECO:0007669"/>
    <property type="project" value="InterPro"/>
</dbReference>
<keyword evidence="8" id="KW-1185">Reference proteome</keyword>
<sequence length="1097" mass="122479">MDNLETPSSNIDEKLHLHLTTPPATDTKSPSSILHGTVDSATESPREIHECTPKSDWIFQKRAWDMSNTALDSLMEMIGLCEVRKKFVEINAFIATSGRQQVSHRKNKFGAVFIGNPGTGKTTVAEHYAKFLHEADVLPVGDIVTVNGTRLASEGVRSIQRLLDEVEDGGVLLVDDAHQLLSSGTCDGTAVLNVLLSQVERLTGKVVVVFAGHGKQMLEFRGHHPAFSSLIPTTIKFPDYQDHELHQILVHELTMRFGDKIRAEDGLDGRFMRIVVRRIARGRGRYGFGNARDVQTALSVILHRQADRLFREMKAGYNIDDFFLTQEDLIGPAPSSAFDTSTAWKKLLGMVGLRAVKNAVEALIHRLQLNYERELDEKPLVECSLNKLFLGNPGTGKTTVAKLYGQILADIGLLSNGEVVLKNPSDFIGSALGQSEANTRAILDATKGKVLIIDEAYMLGGGDGNSVTSPDPYRAAVVDTIAAEVQSTSCEDRCVLLLGYREPMESMLNIVNPALARRFPLASAFDFKDYTDDELRQILDLKLIQQGFLASEEARNAALEVLRRARNGPNFGNAAEVDILLDRAKINQHWRFLEGGSREKGDVLEPQDLDLEFDRGNPELGSIRSIFHDFVGCQQLVERLEAYQRIARNMKVLGQDPREQIPFNFIFCGPPGTGKTTTAKRMGAVFYEMGLLATKDVVECSATDLIGEYVGHTGPKTKKAFESALGRVLFIDEAYKLADGTYGKDAVIEMVNNLTKDRYRNKLVTILAGYEDEMNELMEANQGLIGRFPEVIHFKNISASDSISLLYKTLELKGLGTMKLKSSSELQSCLEVSFRRLSMMPSWANARDIHTLSKAIFSRIMRGHTLPSSSDIPEAIVREEISSMVQQRHNRTAAINSSRKRKASPSEELSDHARARARPPPKTHIQKNIDIVKPASMTPTTEKQEMVLKAQSPRGQNEEGQEPPPMNTPRDPNVSDEVWNQLQLDKRAARFHQEGINNLRKITARLRSEATRYESVIWQADSDSQESETQQKLTKVRQLLEKFQESLAEKEKAAQEERDIQERLKELGNCPFGYEWIRQRDGYRCGGGMHFVSFGEI</sequence>
<keyword evidence="4" id="KW-0175">Coiled coil</keyword>
<accession>A0A370PZE8</accession>
<dbReference type="EMBL" id="KZ851844">
    <property type="protein sequence ID" value="RDK47569.1"/>
    <property type="molecule type" value="Genomic_DNA"/>
</dbReference>
<gene>
    <name evidence="7" type="ORF">M752DRAFT_271870</name>
</gene>
<feature type="coiled-coil region" evidence="4">
    <location>
        <begin position="1033"/>
        <end position="1067"/>
    </location>
</feature>
<name>A0A370PZE8_ASPPH</name>
<comment type="similarity">
    <text evidence="1">Belongs to the CbxX/CfxQ family.</text>
</comment>
<dbReference type="AlphaFoldDB" id="A0A370PZE8"/>
<evidence type="ECO:0000256" key="4">
    <source>
        <dbReference type="SAM" id="Coils"/>
    </source>
</evidence>
<dbReference type="FunFam" id="3.40.50.300:FF:000216">
    <property type="entry name" value="Type VII secretion ATPase EccA"/>
    <property type="match status" value="2"/>
</dbReference>
<dbReference type="Proteomes" id="UP000254937">
    <property type="component" value="Unassembled WGS sequence"/>
</dbReference>
<proteinExistence type="inferred from homology"/>
<dbReference type="Gene3D" id="3.40.50.300">
    <property type="entry name" value="P-loop containing nucleotide triphosphate hydrolases"/>
    <property type="match status" value="3"/>
</dbReference>
<protein>
    <submittedName>
        <fullName evidence="7">P-loop containing nucleoside triphosphate hydrolase protein</fullName>
    </submittedName>
</protein>
<keyword evidence="2" id="KW-0547">Nucleotide-binding</keyword>